<dbReference type="Gene3D" id="3.40.50.300">
    <property type="entry name" value="P-loop containing nucleotide triphosphate hydrolases"/>
    <property type="match status" value="1"/>
</dbReference>
<dbReference type="PANTHER" id="PTHR11669">
    <property type="entry name" value="REPLICATION FACTOR C / DNA POLYMERASE III GAMMA-TAU SUBUNIT"/>
    <property type="match status" value="1"/>
</dbReference>
<dbReference type="InterPro" id="IPR050238">
    <property type="entry name" value="DNA_Rep/Repair_Clamp_Loader"/>
</dbReference>
<dbReference type="InterPro" id="IPR027417">
    <property type="entry name" value="P-loop_NTPase"/>
</dbReference>
<gene>
    <name evidence="1" type="ORF">COU05_01740</name>
</gene>
<dbReference type="PANTHER" id="PTHR11669:SF8">
    <property type="entry name" value="DNA POLYMERASE III SUBUNIT DELTA"/>
    <property type="match status" value="1"/>
</dbReference>
<reference evidence="2" key="1">
    <citation type="submission" date="2017-09" db="EMBL/GenBank/DDBJ databases">
        <title>Depth-based differentiation of microbial function through sediment-hosted aquifers and enrichment of novel symbionts in the deep terrestrial subsurface.</title>
        <authorList>
            <person name="Probst A.J."/>
            <person name="Ladd B."/>
            <person name="Jarett J.K."/>
            <person name="Geller-Mcgrath D.E."/>
            <person name="Sieber C.M.K."/>
            <person name="Emerson J.B."/>
            <person name="Anantharaman K."/>
            <person name="Thomas B.C."/>
            <person name="Malmstrom R."/>
            <person name="Stieglmeier M."/>
            <person name="Klingl A."/>
            <person name="Woyke T."/>
            <person name="Ryan C.M."/>
            <person name="Banfield J.F."/>
        </authorList>
    </citation>
    <scope>NUCLEOTIDE SEQUENCE [LARGE SCALE GENOMIC DNA]</scope>
</reference>
<comment type="caution">
    <text evidence="1">The sequence shown here is derived from an EMBL/GenBank/DDBJ whole genome shotgun (WGS) entry which is preliminary data.</text>
</comment>
<organism evidence="1 2">
    <name type="scientific">bacterium (Candidatus Gribaldobacteria) CG10_big_fil_rev_8_21_14_0_10_37_21</name>
    <dbReference type="NCBI Taxonomy" id="2014275"/>
    <lineage>
        <taxon>Bacteria</taxon>
        <taxon>Candidatus Gribaldobacteria</taxon>
    </lineage>
</organism>
<sequence>MQEQVIKWHNKQWDYLMGAIKQGKMSHSFVFSGQNGLGKKELALLLLRVLNNKQELKVPDLIEVEPNKGFISIEQIENLQKELALTPFQANFKAVLIHKADKMNKDAQNRLLKTLESPNQKTIFILLSSKKNVLLKTVISRCQEIKFFPLFFEKMVVFFEQYKSQENFKEILFLAQGRPQMALSFFENKDLFEKQQKKLQFIDQVVKTNLLSRFNLSKKVFKERKDEEESFNLSDFIKELISFLRWGLLAREGVKQFSEGAVLFDFSEKYDPLTLKRVLGKAEELQFLFETFKINKRLAFETLMLQLP</sequence>
<dbReference type="GO" id="GO:0006261">
    <property type="term" value="P:DNA-templated DNA replication"/>
    <property type="evidence" value="ECO:0007669"/>
    <property type="project" value="TreeGrafter"/>
</dbReference>
<name>A0A2H0UUE8_9BACT</name>
<evidence type="ECO:0008006" key="3">
    <source>
        <dbReference type="Google" id="ProtNLM"/>
    </source>
</evidence>
<dbReference type="SUPFAM" id="SSF52540">
    <property type="entry name" value="P-loop containing nucleoside triphosphate hydrolases"/>
    <property type="match status" value="1"/>
</dbReference>
<dbReference type="Pfam" id="PF13177">
    <property type="entry name" value="DNA_pol3_delta2"/>
    <property type="match status" value="1"/>
</dbReference>
<evidence type="ECO:0000313" key="1">
    <source>
        <dbReference type="EMBL" id="PIR90486.1"/>
    </source>
</evidence>
<dbReference type="Proteomes" id="UP000230132">
    <property type="component" value="Unassembled WGS sequence"/>
</dbReference>
<evidence type="ECO:0000313" key="2">
    <source>
        <dbReference type="Proteomes" id="UP000230132"/>
    </source>
</evidence>
<protein>
    <recommendedName>
        <fullName evidence="3">DNA polymerase III subunit delta</fullName>
    </recommendedName>
</protein>
<dbReference type="AlphaFoldDB" id="A0A2H0UUE8"/>
<dbReference type="EMBL" id="PFAX01000019">
    <property type="protein sequence ID" value="PIR90486.1"/>
    <property type="molecule type" value="Genomic_DNA"/>
</dbReference>
<proteinExistence type="predicted"/>
<accession>A0A2H0UUE8</accession>